<keyword evidence="2" id="KW-1185">Reference proteome</keyword>
<gene>
    <name evidence="1" type="ORF">CBW46_018335</name>
</gene>
<organism evidence="1 2">
    <name type="scientific">Paenibacillus xerothermodurans</name>
    <dbReference type="NCBI Taxonomy" id="1977292"/>
    <lineage>
        <taxon>Bacteria</taxon>
        <taxon>Bacillati</taxon>
        <taxon>Bacillota</taxon>
        <taxon>Bacilli</taxon>
        <taxon>Bacillales</taxon>
        <taxon>Paenibacillaceae</taxon>
        <taxon>Paenibacillus</taxon>
    </lineage>
</organism>
<reference evidence="1" key="1">
    <citation type="submission" date="2018-06" db="EMBL/GenBank/DDBJ databases">
        <title>Paenibacillus xerothermodurans sp. nov. an extremely dry heat resistant spore forming bacterium isolated from the soil of Cape Canaveral, Florida.</title>
        <authorList>
            <person name="Seuylemezian A."/>
            <person name="Kaur N."/>
            <person name="Patil P."/>
            <person name="Patil P."/>
            <person name="Mayilraj S."/>
            <person name="Vaishampayan P."/>
        </authorList>
    </citation>
    <scope>NUCLEOTIDE SEQUENCE [LARGE SCALE GENOMIC DNA]</scope>
    <source>
        <strain evidence="1">ATCC 27380</strain>
    </source>
</reference>
<evidence type="ECO:0000313" key="2">
    <source>
        <dbReference type="Proteomes" id="UP000214746"/>
    </source>
</evidence>
<sequence>MRENTNSVGNLCMHLGSNEYQNIISAIGGRPFIRERSLEFQVNAGMTGAELIVYLHNIRSKCANFKRVGTG</sequence>
<proteinExistence type="predicted"/>
<evidence type="ECO:0000313" key="1">
    <source>
        <dbReference type="EMBL" id="PZE19496.1"/>
    </source>
</evidence>
<dbReference type="Proteomes" id="UP000214746">
    <property type="component" value="Unassembled WGS sequence"/>
</dbReference>
<protein>
    <submittedName>
        <fullName evidence="1">Uncharacterized protein</fullName>
    </submittedName>
</protein>
<comment type="caution">
    <text evidence="1">The sequence shown here is derived from an EMBL/GenBank/DDBJ whole genome shotgun (WGS) entry which is preliminary data.</text>
</comment>
<name>A0A2W1NP21_PAEXE</name>
<dbReference type="EMBL" id="NHRJ02000016">
    <property type="protein sequence ID" value="PZE19496.1"/>
    <property type="molecule type" value="Genomic_DNA"/>
</dbReference>
<accession>A0A2W1NP21</accession>
<dbReference type="AlphaFoldDB" id="A0A2W1NP21"/>